<proteinExistence type="predicted"/>
<gene>
    <name evidence="1" type="ORF">AGRA3207_006689</name>
</gene>
<evidence type="ECO:0000313" key="1">
    <source>
        <dbReference type="EMBL" id="QXJ25221.1"/>
    </source>
</evidence>
<name>A0ABX8R296_9ACTN</name>
<dbReference type="EMBL" id="CP059572">
    <property type="protein sequence ID" value="QXJ25221.1"/>
    <property type="molecule type" value="Genomic_DNA"/>
</dbReference>
<sequence>MSAGYELVGDTTMFVMVDAESGDVVGAAYAEEGDPRWWRGILHGRVTRLFVPAHLPDPHLDVARRLQR</sequence>
<reference evidence="1" key="1">
    <citation type="submission" date="2020-07" db="EMBL/GenBank/DDBJ databases">
        <authorList>
            <person name="Tarantini F.S."/>
            <person name="Hong K.W."/>
            <person name="Chan K.G."/>
        </authorList>
    </citation>
    <scope>NUCLEOTIDE SEQUENCE</scope>
    <source>
        <strain evidence="1">32-07</strain>
    </source>
</reference>
<keyword evidence="2" id="KW-1185">Reference proteome</keyword>
<dbReference type="Proteomes" id="UP001049518">
    <property type="component" value="Chromosome"/>
</dbReference>
<evidence type="ECO:0000313" key="2">
    <source>
        <dbReference type="Proteomes" id="UP001049518"/>
    </source>
</evidence>
<protein>
    <submittedName>
        <fullName evidence="1">Uncharacterized protein</fullName>
    </submittedName>
</protein>
<organism evidence="1 2">
    <name type="scientific">Actinomadura graeca</name>
    <dbReference type="NCBI Taxonomy" id="2750812"/>
    <lineage>
        <taxon>Bacteria</taxon>
        <taxon>Bacillati</taxon>
        <taxon>Actinomycetota</taxon>
        <taxon>Actinomycetes</taxon>
        <taxon>Streptosporangiales</taxon>
        <taxon>Thermomonosporaceae</taxon>
        <taxon>Actinomadura</taxon>
    </lineage>
</organism>
<accession>A0ABX8R296</accession>
<dbReference type="RefSeq" id="WP_231331140.1">
    <property type="nucleotide sequence ID" value="NZ_CP059572.1"/>
</dbReference>